<dbReference type="RefSeq" id="WP_188994421.1">
    <property type="nucleotide sequence ID" value="NZ_BMHP01000003.1"/>
</dbReference>
<dbReference type="Proteomes" id="UP000612456">
    <property type="component" value="Unassembled WGS sequence"/>
</dbReference>
<dbReference type="AlphaFoldDB" id="A0A916Z6C6"/>
<evidence type="ECO:0000313" key="1">
    <source>
        <dbReference type="EMBL" id="GGD78752.1"/>
    </source>
</evidence>
<dbReference type="InterPro" id="IPR007729">
    <property type="entry name" value="DGOK"/>
</dbReference>
<proteinExistence type="predicted"/>
<dbReference type="Gene3D" id="3.30.420.300">
    <property type="entry name" value="2-keto-3-deoxy-galactonokinase, substrate binding domain"/>
    <property type="match status" value="1"/>
</dbReference>
<comment type="caution">
    <text evidence="1">The sequence shown here is derived from an EMBL/GenBank/DDBJ whole genome shotgun (WGS) entry which is preliminary data.</text>
</comment>
<dbReference type="Pfam" id="PF05035">
    <property type="entry name" value="DGOK"/>
    <property type="match status" value="1"/>
</dbReference>
<evidence type="ECO:0000313" key="2">
    <source>
        <dbReference type="Proteomes" id="UP000612456"/>
    </source>
</evidence>
<dbReference type="InterPro" id="IPR042257">
    <property type="entry name" value="DGOK_C"/>
</dbReference>
<dbReference type="InterPro" id="IPR042258">
    <property type="entry name" value="DGOK_N"/>
</dbReference>
<evidence type="ECO:0008006" key="3">
    <source>
        <dbReference type="Google" id="ProtNLM"/>
    </source>
</evidence>
<dbReference type="InterPro" id="IPR043129">
    <property type="entry name" value="ATPase_NBD"/>
</dbReference>
<dbReference type="EMBL" id="BMHP01000003">
    <property type="protein sequence ID" value="GGD78752.1"/>
    <property type="molecule type" value="Genomic_DNA"/>
</dbReference>
<protein>
    <recommendedName>
        <fullName evidence="3">2-dehydro-3-deoxygalactonokinase</fullName>
    </recommendedName>
</protein>
<name>A0A916Z6C6_9BACL</name>
<keyword evidence="2" id="KW-1185">Reference proteome</keyword>
<accession>A0A916Z6C6</accession>
<dbReference type="SUPFAM" id="SSF53067">
    <property type="entry name" value="Actin-like ATPase domain"/>
    <property type="match status" value="1"/>
</dbReference>
<gene>
    <name evidence="1" type="ORF">GCM10010911_41050</name>
</gene>
<reference evidence="1" key="1">
    <citation type="journal article" date="2014" name="Int. J. Syst. Evol. Microbiol.">
        <title>Complete genome sequence of Corynebacterium casei LMG S-19264T (=DSM 44701T), isolated from a smear-ripened cheese.</title>
        <authorList>
            <consortium name="US DOE Joint Genome Institute (JGI-PGF)"/>
            <person name="Walter F."/>
            <person name="Albersmeier A."/>
            <person name="Kalinowski J."/>
            <person name="Ruckert C."/>
        </authorList>
    </citation>
    <scope>NUCLEOTIDE SEQUENCE</scope>
    <source>
        <strain evidence="1">CGMCC 1.15178</strain>
    </source>
</reference>
<dbReference type="CDD" id="cd24012">
    <property type="entry name" value="ASKHA_NBD_KDGal-kinase"/>
    <property type="match status" value="1"/>
</dbReference>
<sequence length="331" mass="35942">MKLLLVIDSGTTNSRIRLTDGTNVLATVSRPVGAKDVAVTGSTQVLEAALREAIEELLTAQQLTMDEIEAIIASGMITSNMGLLEIPHLPAPAGIDEMKAGMISRTYPSVTDRPILFVPGIKTGFQAEANLMEKDMMRGEEAEIIGYLHEIGEAAQEPMLFMHYGSHHKGILLENGRIVGCATSVTGELMMAIQQQTILKNSLVSPADVLPDLAIVKQGLAIARASGFGHALFRSRIMHVMDGEDKQAATSLFLGALIALDMAMLEQMMTAETKHIVLYGKELFPSLFHILLNEQYPHIRVTVISEALSDQLSAKGAVQLYQAYKEGRNES</sequence>
<dbReference type="GO" id="GO:0034194">
    <property type="term" value="P:D-galactonate catabolic process"/>
    <property type="evidence" value="ECO:0007669"/>
    <property type="project" value="InterPro"/>
</dbReference>
<dbReference type="Gene3D" id="3.30.420.310">
    <property type="entry name" value="2-keto-3-deoxy-galactonokinase, C-terminal domain"/>
    <property type="match status" value="1"/>
</dbReference>
<reference evidence="1" key="2">
    <citation type="submission" date="2020-09" db="EMBL/GenBank/DDBJ databases">
        <authorList>
            <person name="Sun Q."/>
            <person name="Zhou Y."/>
        </authorList>
    </citation>
    <scope>NUCLEOTIDE SEQUENCE</scope>
    <source>
        <strain evidence="1">CGMCC 1.15178</strain>
    </source>
</reference>
<dbReference type="GO" id="GO:0008671">
    <property type="term" value="F:2-dehydro-3-deoxygalactonokinase activity"/>
    <property type="evidence" value="ECO:0007669"/>
    <property type="project" value="InterPro"/>
</dbReference>
<organism evidence="1 2">
    <name type="scientific">Paenibacillus nasutitermitis</name>
    <dbReference type="NCBI Taxonomy" id="1652958"/>
    <lineage>
        <taxon>Bacteria</taxon>
        <taxon>Bacillati</taxon>
        <taxon>Bacillota</taxon>
        <taxon>Bacilli</taxon>
        <taxon>Bacillales</taxon>
        <taxon>Paenibacillaceae</taxon>
        <taxon>Paenibacillus</taxon>
    </lineage>
</organism>